<gene>
    <name evidence="2" type="ORF">ETD83_07280</name>
</gene>
<dbReference type="PROSITE" id="PS51257">
    <property type="entry name" value="PROKAR_LIPOPROTEIN"/>
    <property type="match status" value="1"/>
</dbReference>
<sequence>MRAFIGGLLTLVMSAVLIGVLGTSASAACETPWGSLPKGSLGDYSEGPLERVRTGRQACYDRLVIEVDGSGYGHRTEYVDEVVQEGSGKPVPLRGGAKLRVIVQAATAPGFPATASNLADVTGYTTFRQVAGAGSFESQTTIGVGVRARLPFRAFTLPREGGGTRLVVDVAHTW</sequence>
<evidence type="ECO:0000259" key="1">
    <source>
        <dbReference type="Pfam" id="PF24837"/>
    </source>
</evidence>
<proteinExistence type="predicted"/>
<dbReference type="AlphaFoldDB" id="A0A5C4JHN0"/>
<comment type="caution">
    <text evidence="2">The sequence shown here is derived from an EMBL/GenBank/DDBJ whole genome shotgun (WGS) entry which is preliminary data.</text>
</comment>
<keyword evidence="3" id="KW-1185">Reference proteome</keyword>
<dbReference type="OrthoDB" id="3393679at2"/>
<evidence type="ECO:0000313" key="2">
    <source>
        <dbReference type="EMBL" id="TMR05002.1"/>
    </source>
</evidence>
<reference evidence="2 3" key="1">
    <citation type="submission" date="2019-05" db="EMBL/GenBank/DDBJ databases">
        <title>Draft genome sequence of Actinomadura sp. 14C53.</title>
        <authorList>
            <person name="Saricaoglu S."/>
            <person name="Isik K."/>
        </authorList>
    </citation>
    <scope>NUCLEOTIDE SEQUENCE [LARGE SCALE GENOMIC DNA]</scope>
    <source>
        <strain evidence="2 3">14C53</strain>
    </source>
</reference>
<name>A0A5C4JHN0_9ACTN</name>
<evidence type="ECO:0000313" key="3">
    <source>
        <dbReference type="Proteomes" id="UP000309174"/>
    </source>
</evidence>
<dbReference type="EMBL" id="VCKW01000025">
    <property type="protein sequence ID" value="TMR05002.1"/>
    <property type="molecule type" value="Genomic_DNA"/>
</dbReference>
<dbReference type="RefSeq" id="WP_138644287.1">
    <property type="nucleotide sequence ID" value="NZ_VCKW01000025.1"/>
</dbReference>
<dbReference type="Pfam" id="PF24837">
    <property type="entry name" value="AMIN-like"/>
    <property type="match status" value="1"/>
</dbReference>
<dbReference type="InterPro" id="IPR056303">
    <property type="entry name" value="AMIN-like"/>
</dbReference>
<feature type="domain" description="AMIN-like" evidence="1">
    <location>
        <begin position="49"/>
        <end position="172"/>
    </location>
</feature>
<organism evidence="2 3">
    <name type="scientific">Actinomadura soli</name>
    <dbReference type="NCBI Taxonomy" id="2508997"/>
    <lineage>
        <taxon>Bacteria</taxon>
        <taxon>Bacillati</taxon>
        <taxon>Actinomycetota</taxon>
        <taxon>Actinomycetes</taxon>
        <taxon>Streptosporangiales</taxon>
        <taxon>Thermomonosporaceae</taxon>
        <taxon>Actinomadura</taxon>
    </lineage>
</organism>
<accession>A0A5C4JHN0</accession>
<dbReference type="Proteomes" id="UP000309174">
    <property type="component" value="Unassembled WGS sequence"/>
</dbReference>
<protein>
    <recommendedName>
        <fullName evidence="1">AMIN-like domain-containing protein</fullName>
    </recommendedName>
</protein>